<accession>A0A9N9FUS4</accession>
<name>A0A9N9FUS4_9GLOM</name>
<dbReference type="Proteomes" id="UP000789759">
    <property type="component" value="Unassembled WGS sequence"/>
</dbReference>
<feature type="region of interest" description="Disordered" evidence="1">
    <location>
        <begin position="1"/>
        <end position="23"/>
    </location>
</feature>
<evidence type="ECO:0000313" key="3">
    <source>
        <dbReference type="Proteomes" id="UP000789759"/>
    </source>
</evidence>
<organism evidence="2 3">
    <name type="scientific">Cetraspora pellucida</name>
    <dbReference type="NCBI Taxonomy" id="1433469"/>
    <lineage>
        <taxon>Eukaryota</taxon>
        <taxon>Fungi</taxon>
        <taxon>Fungi incertae sedis</taxon>
        <taxon>Mucoromycota</taxon>
        <taxon>Glomeromycotina</taxon>
        <taxon>Glomeromycetes</taxon>
        <taxon>Diversisporales</taxon>
        <taxon>Gigasporaceae</taxon>
        <taxon>Cetraspora</taxon>
    </lineage>
</organism>
<protein>
    <submittedName>
        <fullName evidence="2">6976_t:CDS:1</fullName>
    </submittedName>
</protein>
<dbReference type="OrthoDB" id="2326005at2759"/>
<dbReference type="EMBL" id="CAJVQA010003017">
    <property type="protein sequence ID" value="CAG8563826.1"/>
    <property type="molecule type" value="Genomic_DNA"/>
</dbReference>
<comment type="caution">
    <text evidence="2">The sequence shown here is derived from an EMBL/GenBank/DDBJ whole genome shotgun (WGS) entry which is preliminary data.</text>
</comment>
<evidence type="ECO:0000313" key="2">
    <source>
        <dbReference type="EMBL" id="CAG8563826.1"/>
    </source>
</evidence>
<proteinExistence type="predicted"/>
<keyword evidence="3" id="KW-1185">Reference proteome</keyword>
<gene>
    <name evidence="2" type="ORF">CPELLU_LOCUS5329</name>
</gene>
<evidence type="ECO:0000256" key="1">
    <source>
        <dbReference type="SAM" id="MobiDB-lite"/>
    </source>
</evidence>
<reference evidence="2" key="1">
    <citation type="submission" date="2021-06" db="EMBL/GenBank/DDBJ databases">
        <authorList>
            <person name="Kallberg Y."/>
            <person name="Tangrot J."/>
            <person name="Rosling A."/>
        </authorList>
    </citation>
    <scope>NUCLEOTIDE SEQUENCE</scope>
    <source>
        <strain evidence="2">FL966</strain>
    </source>
</reference>
<dbReference type="AlphaFoldDB" id="A0A9N9FUS4"/>
<sequence>MEQTQGVSPEKETKNPKLWTKRCPSYDRNDYKREMYHRAYLITPLTTTTITLH</sequence>